<evidence type="ECO:0000256" key="1">
    <source>
        <dbReference type="SAM" id="MobiDB-lite"/>
    </source>
</evidence>
<protein>
    <submittedName>
        <fullName evidence="2">Uncharacterized protein</fullName>
    </submittedName>
</protein>
<dbReference type="AlphaFoldDB" id="A0A813PZP2"/>
<feature type="region of interest" description="Disordered" evidence="1">
    <location>
        <begin position="1"/>
        <end position="20"/>
    </location>
</feature>
<comment type="caution">
    <text evidence="2">The sequence shown here is derived from an EMBL/GenBank/DDBJ whole genome shotgun (WGS) entry which is preliminary data.</text>
</comment>
<keyword evidence="4" id="KW-1185">Reference proteome</keyword>
<proteinExistence type="predicted"/>
<reference evidence="2" key="1">
    <citation type="submission" date="2021-02" db="EMBL/GenBank/DDBJ databases">
        <authorList>
            <person name="Nowell W R."/>
        </authorList>
    </citation>
    <scope>NUCLEOTIDE SEQUENCE</scope>
</reference>
<dbReference type="EMBL" id="CAJNOI010000012">
    <property type="protein sequence ID" value="CAF0796097.1"/>
    <property type="molecule type" value="Genomic_DNA"/>
</dbReference>
<evidence type="ECO:0000313" key="4">
    <source>
        <dbReference type="Proteomes" id="UP000663832"/>
    </source>
</evidence>
<evidence type="ECO:0000313" key="3">
    <source>
        <dbReference type="EMBL" id="CAF0796097.1"/>
    </source>
</evidence>
<dbReference type="OrthoDB" id="10502966at2759"/>
<accession>A0A813PZP2</accession>
<organism evidence="2 4">
    <name type="scientific">Adineta steineri</name>
    <dbReference type="NCBI Taxonomy" id="433720"/>
    <lineage>
        <taxon>Eukaryota</taxon>
        <taxon>Metazoa</taxon>
        <taxon>Spiralia</taxon>
        <taxon>Gnathifera</taxon>
        <taxon>Rotifera</taxon>
        <taxon>Eurotatoria</taxon>
        <taxon>Bdelloidea</taxon>
        <taxon>Adinetida</taxon>
        <taxon>Adinetidae</taxon>
        <taxon>Adineta</taxon>
    </lineage>
</organism>
<evidence type="ECO:0000313" key="2">
    <source>
        <dbReference type="EMBL" id="CAF0760651.1"/>
    </source>
</evidence>
<name>A0A813PZP2_9BILA</name>
<sequence length="139" mass="14091">MSSETMPAATSTLFGSDTSSTTAPFGSFASGAPLGTSSASTSSGFTFGSPSTTTSGSFGMSSKTIPAATSTLFGSGTSSNTAFGTAPFAFATSTESFGANGAAMGTEKEANINYDVAENVAVNEDQAERIYQKWQHRKK</sequence>
<dbReference type="Proteomes" id="UP000663832">
    <property type="component" value="Unassembled WGS sequence"/>
</dbReference>
<gene>
    <name evidence="3" type="ORF">BJG266_LOCUS4943</name>
    <name evidence="2" type="ORF">QVE165_LOCUS2037</name>
</gene>
<dbReference type="EMBL" id="CAJNOM010000006">
    <property type="protein sequence ID" value="CAF0760651.1"/>
    <property type="molecule type" value="Genomic_DNA"/>
</dbReference>
<dbReference type="Proteomes" id="UP000663877">
    <property type="component" value="Unassembled WGS sequence"/>
</dbReference>